<keyword evidence="4" id="KW-1185">Reference proteome</keyword>
<keyword evidence="2" id="KW-0472">Membrane</keyword>
<organism evidence="3 4">
    <name type="scientific">Acacia crassicarpa</name>
    <name type="common">northern wattle</name>
    <dbReference type="NCBI Taxonomy" id="499986"/>
    <lineage>
        <taxon>Eukaryota</taxon>
        <taxon>Viridiplantae</taxon>
        <taxon>Streptophyta</taxon>
        <taxon>Embryophyta</taxon>
        <taxon>Tracheophyta</taxon>
        <taxon>Spermatophyta</taxon>
        <taxon>Magnoliopsida</taxon>
        <taxon>eudicotyledons</taxon>
        <taxon>Gunneridae</taxon>
        <taxon>Pentapetalae</taxon>
        <taxon>rosids</taxon>
        <taxon>fabids</taxon>
        <taxon>Fabales</taxon>
        <taxon>Fabaceae</taxon>
        <taxon>Caesalpinioideae</taxon>
        <taxon>mimosoid clade</taxon>
        <taxon>Acacieae</taxon>
        <taxon>Acacia</taxon>
    </lineage>
</organism>
<comment type="caution">
    <text evidence="3">The sequence shown here is derived from an EMBL/GenBank/DDBJ whole genome shotgun (WGS) entry which is preliminary data.</text>
</comment>
<accession>A0AAE1IP80</accession>
<evidence type="ECO:0000256" key="2">
    <source>
        <dbReference type="SAM" id="Phobius"/>
    </source>
</evidence>
<evidence type="ECO:0000256" key="1">
    <source>
        <dbReference type="SAM" id="MobiDB-lite"/>
    </source>
</evidence>
<dbReference type="PANTHER" id="PTHR35297">
    <property type="entry name" value="PROTEIN, PUTATIVE-RELATED"/>
    <property type="match status" value="1"/>
</dbReference>
<feature type="compositionally biased region" description="Polar residues" evidence="1">
    <location>
        <begin position="1"/>
        <end position="10"/>
    </location>
</feature>
<dbReference type="Proteomes" id="UP001293593">
    <property type="component" value="Unassembled WGS sequence"/>
</dbReference>
<feature type="region of interest" description="Disordered" evidence="1">
    <location>
        <begin position="1"/>
        <end position="61"/>
    </location>
</feature>
<protein>
    <submittedName>
        <fullName evidence="3">Uncharacterized protein</fullName>
    </submittedName>
</protein>
<sequence length="141" mass="15821">MQRLSLSSPSKLHRHSYGGAQEDMDTVEEPKLTDSVSSVSISDEVDDTAGKSRRASSPPSRTEKFIHLLPFLMFFCFLVLYLCSHTPSASEMASFRGSKLSDLAVDLNDVRRLPAERADILPIRTVKNLQEIRPHRKFADS</sequence>
<keyword evidence="2" id="KW-0812">Transmembrane</keyword>
<dbReference type="EMBL" id="JAWXYG010000022">
    <property type="protein sequence ID" value="KAK4252718.1"/>
    <property type="molecule type" value="Genomic_DNA"/>
</dbReference>
<evidence type="ECO:0000313" key="4">
    <source>
        <dbReference type="Proteomes" id="UP001293593"/>
    </source>
</evidence>
<reference evidence="3" key="1">
    <citation type="submission" date="2023-10" db="EMBL/GenBank/DDBJ databases">
        <title>Chromosome-level genome of the transformable northern wattle, Acacia crassicarpa.</title>
        <authorList>
            <person name="Massaro I."/>
            <person name="Sinha N.R."/>
            <person name="Poethig S."/>
            <person name="Leichty A.R."/>
        </authorList>
    </citation>
    <scope>NUCLEOTIDE SEQUENCE</scope>
    <source>
        <strain evidence="3">Acra3RX</strain>
        <tissue evidence="3">Leaf</tissue>
    </source>
</reference>
<dbReference type="PANTHER" id="PTHR35297:SF2">
    <property type="entry name" value="PROTEIN, PUTATIVE-RELATED"/>
    <property type="match status" value="1"/>
</dbReference>
<feature type="transmembrane region" description="Helical" evidence="2">
    <location>
        <begin position="65"/>
        <end position="83"/>
    </location>
</feature>
<keyword evidence="2" id="KW-1133">Transmembrane helix</keyword>
<name>A0AAE1IP80_9FABA</name>
<proteinExistence type="predicted"/>
<dbReference type="AlphaFoldDB" id="A0AAE1IP80"/>
<evidence type="ECO:0000313" key="3">
    <source>
        <dbReference type="EMBL" id="KAK4252718.1"/>
    </source>
</evidence>
<gene>
    <name evidence="3" type="ORF">QN277_014457</name>
</gene>